<reference evidence="2 3" key="1">
    <citation type="submission" date="2016-07" db="EMBL/GenBank/DDBJ databases">
        <title>Pervasive Adenine N6-methylation of Active Genes in Fungi.</title>
        <authorList>
            <consortium name="DOE Joint Genome Institute"/>
            <person name="Mondo S.J."/>
            <person name="Dannebaum R.O."/>
            <person name="Kuo R.C."/>
            <person name="Labutti K."/>
            <person name="Haridas S."/>
            <person name="Kuo A."/>
            <person name="Salamov A."/>
            <person name="Ahrendt S.R."/>
            <person name="Lipzen A."/>
            <person name="Sullivan W."/>
            <person name="Andreopoulos W.B."/>
            <person name="Clum A."/>
            <person name="Lindquist E."/>
            <person name="Daum C."/>
            <person name="Ramamoorthy G.K."/>
            <person name="Gryganskyi A."/>
            <person name="Culley D."/>
            <person name="Magnuson J.K."/>
            <person name="James T.Y."/>
            <person name="O'Malley M.A."/>
            <person name="Stajich J.E."/>
            <person name="Spatafora J.W."/>
            <person name="Visel A."/>
            <person name="Grigoriev I.V."/>
        </authorList>
    </citation>
    <scope>NUCLEOTIDE SEQUENCE [LARGE SCALE GENOMIC DNA]</scope>
    <source>
        <strain evidence="2 3">CBS 129021</strain>
    </source>
</reference>
<dbReference type="InParanoid" id="A0A1Y2DAT6"/>
<dbReference type="Proteomes" id="UP000193689">
    <property type="component" value="Unassembled WGS sequence"/>
</dbReference>
<evidence type="ECO:0000313" key="3">
    <source>
        <dbReference type="Proteomes" id="UP000193689"/>
    </source>
</evidence>
<accession>A0A1Y2DAT6</accession>
<dbReference type="RefSeq" id="XP_040710099.1">
    <property type="nucleotide sequence ID" value="XM_040864550.1"/>
</dbReference>
<feature type="compositionally biased region" description="Polar residues" evidence="1">
    <location>
        <begin position="1"/>
        <end position="14"/>
    </location>
</feature>
<name>A0A1Y2DAT6_9PEZI</name>
<dbReference type="STRING" id="1141098.A0A1Y2DAT6"/>
<protein>
    <submittedName>
        <fullName evidence="2">Uncharacterized protein</fullName>
    </submittedName>
</protein>
<feature type="compositionally biased region" description="Polar residues" evidence="1">
    <location>
        <begin position="244"/>
        <end position="256"/>
    </location>
</feature>
<organism evidence="2 3">
    <name type="scientific">Pseudomassariella vexata</name>
    <dbReference type="NCBI Taxonomy" id="1141098"/>
    <lineage>
        <taxon>Eukaryota</taxon>
        <taxon>Fungi</taxon>
        <taxon>Dikarya</taxon>
        <taxon>Ascomycota</taxon>
        <taxon>Pezizomycotina</taxon>
        <taxon>Sordariomycetes</taxon>
        <taxon>Xylariomycetidae</taxon>
        <taxon>Amphisphaeriales</taxon>
        <taxon>Pseudomassariaceae</taxon>
        <taxon>Pseudomassariella</taxon>
    </lineage>
</organism>
<sequence length="256" mass="27536">MASTVTPTQCSEASSPVRFDSPPPPVATPSLRPAPLRIPERKPRMSIGDDEDAVAAVDGPGQGRDASRSRNPSDGTTRRRHFTPPKPRFAVTDVSSQRRPTALKLGKLVSKFEILDAVNNANADSSRIPRPSQSHVFVRTGFHRPPDVSQRAKQQSTSSGEKSSTADDSLNLTPRQMPAPRVPERRSMLPVGTCLRTATTDDSSGSNAETRSNAWTASSDVSPRTQTPRGRNAKMDNGRDTFLVGSNASPVSKQLG</sequence>
<feature type="compositionally biased region" description="Polar residues" evidence="1">
    <location>
        <begin position="151"/>
        <end position="174"/>
    </location>
</feature>
<feature type="region of interest" description="Disordered" evidence="1">
    <location>
        <begin position="142"/>
        <end position="256"/>
    </location>
</feature>
<comment type="caution">
    <text evidence="2">The sequence shown here is derived from an EMBL/GenBank/DDBJ whole genome shotgun (WGS) entry which is preliminary data.</text>
</comment>
<dbReference type="GeneID" id="63780762"/>
<keyword evidence="3" id="KW-1185">Reference proteome</keyword>
<proteinExistence type="predicted"/>
<dbReference type="OrthoDB" id="4778178at2759"/>
<evidence type="ECO:0000256" key="1">
    <source>
        <dbReference type="SAM" id="MobiDB-lite"/>
    </source>
</evidence>
<feature type="compositionally biased region" description="Polar residues" evidence="1">
    <location>
        <begin position="196"/>
        <end position="229"/>
    </location>
</feature>
<dbReference type="AlphaFoldDB" id="A0A1Y2DAT6"/>
<evidence type="ECO:0000313" key="2">
    <source>
        <dbReference type="EMBL" id="ORY56382.1"/>
    </source>
</evidence>
<feature type="region of interest" description="Disordered" evidence="1">
    <location>
        <begin position="1"/>
        <end position="103"/>
    </location>
</feature>
<gene>
    <name evidence="2" type="ORF">BCR38DRAFT_490679</name>
</gene>
<dbReference type="EMBL" id="MCFJ01000023">
    <property type="protein sequence ID" value="ORY56382.1"/>
    <property type="molecule type" value="Genomic_DNA"/>
</dbReference>